<dbReference type="EMBL" id="JARBHB010000011">
    <property type="protein sequence ID" value="KAJ8872742.1"/>
    <property type="molecule type" value="Genomic_DNA"/>
</dbReference>
<evidence type="ECO:0000313" key="3">
    <source>
        <dbReference type="EMBL" id="KAJ8872742.1"/>
    </source>
</evidence>
<feature type="non-terminal residue" evidence="3">
    <location>
        <position position="484"/>
    </location>
</feature>
<protein>
    <recommendedName>
        <fullName evidence="2">DDE-1 domain-containing protein</fullName>
    </recommendedName>
</protein>
<evidence type="ECO:0000259" key="2">
    <source>
        <dbReference type="Pfam" id="PF03184"/>
    </source>
</evidence>
<dbReference type="Pfam" id="PF03184">
    <property type="entry name" value="DDE_1"/>
    <property type="match status" value="1"/>
</dbReference>
<evidence type="ECO:0000313" key="4">
    <source>
        <dbReference type="Proteomes" id="UP001159363"/>
    </source>
</evidence>
<name>A0ABQ9GL62_9NEOP</name>
<proteinExistence type="predicted"/>
<keyword evidence="4" id="KW-1185">Reference proteome</keyword>
<sequence>MEIPLKGGMPGEDWFHNFCHRERLSLKNLEPLDKLCRVATGDPLIVYGFYYVLEEQIAVLGLAEKPQNIYNLVETSFCSDPLRVKGLSGVRQKVHRYTAGTGRDNTNREVLPPLIVFQAARLWSTWKGTSDLPGTFYAATENGWMTSAVFLEWRDRRLFVIFDRAPYTFRYGDCEVCNVPERDNRKIATSHDRFIATFGTLLSWTRSNQRKLQKHEFVHLLCHVWHEGLTADNIHSGLRSTGIYPPNLSKYPVTRFDSVKYESYLSRRPRCDDVPAPSEVNPDRVEMQNGDEQQPGKSIDDNTERPQYSLFLTYPSTSGHRPLPSGLLHFKLCYWKILAAVKHLHRKDKELILQPKKHEHSNEDISGEEEVIQENNSAAIDEDSENKSNMETVPQEEAEILEPINIKRRDFLLAMFKGGRRGCIIYKYVVTIDSAFEDDEYRVTGLKSDGDKKTFKLVENDVSVFKMYDILGILPVPSMCHRGQ</sequence>
<dbReference type="Proteomes" id="UP001159363">
    <property type="component" value="Chromosome 10"/>
</dbReference>
<organism evidence="3 4">
    <name type="scientific">Dryococelus australis</name>
    <dbReference type="NCBI Taxonomy" id="614101"/>
    <lineage>
        <taxon>Eukaryota</taxon>
        <taxon>Metazoa</taxon>
        <taxon>Ecdysozoa</taxon>
        <taxon>Arthropoda</taxon>
        <taxon>Hexapoda</taxon>
        <taxon>Insecta</taxon>
        <taxon>Pterygota</taxon>
        <taxon>Neoptera</taxon>
        <taxon>Polyneoptera</taxon>
        <taxon>Phasmatodea</taxon>
        <taxon>Verophasmatodea</taxon>
        <taxon>Anareolatae</taxon>
        <taxon>Phasmatidae</taxon>
        <taxon>Eurycanthinae</taxon>
        <taxon>Dryococelus</taxon>
    </lineage>
</organism>
<accession>A0ABQ9GL62</accession>
<evidence type="ECO:0000256" key="1">
    <source>
        <dbReference type="SAM" id="MobiDB-lite"/>
    </source>
</evidence>
<gene>
    <name evidence="3" type="ORF">PR048_026357</name>
</gene>
<feature type="domain" description="DDE-1" evidence="2">
    <location>
        <begin position="106"/>
        <end position="155"/>
    </location>
</feature>
<reference evidence="3 4" key="1">
    <citation type="submission" date="2023-02" db="EMBL/GenBank/DDBJ databases">
        <title>LHISI_Scaffold_Assembly.</title>
        <authorList>
            <person name="Stuart O.P."/>
            <person name="Cleave R."/>
            <person name="Magrath M.J.L."/>
            <person name="Mikheyev A.S."/>
        </authorList>
    </citation>
    <scope>NUCLEOTIDE SEQUENCE [LARGE SCALE GENOMIC DNA]</scope>
    <source>
        <strain evidence="3">Daus_M_001</strain>
        <tissue evidence="3">Leg muscle</tissue>
    </source>
</reference>
<comment type="caution">
    <text evidence="3">The sequence shown here is derived from an EMBL/GenBank/DDBJ whole genome shotgun (WGS) entry which is preliminary data.</text>
</comment>
<feature type="region of interest" description="Disordered" evidence="1">
    <location>
        <begin position="270"/>
        <end position="304"/>
    </location>
</feature>
<dbReference type="InterPro" id="IPR004875">
    <property type="entry name" value="DDE_SF_endonuclease_dom"/>
</dbReference>